<evidence type="ECO:0000259" key="4">
    <source>
        <dbReference type="PROSITE" id="PS50600"/>
    </source>
</evidence>
<evidence type="ECO:0000313" key="5">
    <source>
        <dbReference type="EMBL" id="KIO16374.1"/>
    </source>
</evidence>
<keyword evidence="2" id="KW-0645">Protease</keyword>
<evidence type="ECO:0000256" key="3">
    <source>
        <dbReference type="ARBA" id="ARBA00022801"/>
    </source>
</evidence>
<dbReference type="InterPro" id="IPR003653">
    <property type="entry name" value="Peptidase_C48_C"/>
</dbReference>
<dbReference type="Pfam" id="PF02902">
    <property type="entry name" value="Peptidase_C48"/>
    <property type="match status" value="1"/>
</dbReference>
<comment type="similarity">
    <text evidence="1">Belongs to the peptidase C48 family.</text>
</comment>
<dbReference type="GO" id="GO:0008234">
    <property type="term" value="F:cysteine-type peptidase activity"/>
    <property type="evidence" value="ECO:0007669"/>
    <property type="project" value="InterPro"/>
</dbReference>
<dbReference type="HOGENOM" id="CLU_432924_0_0_1"/>
<dbReference type="Gene3D" id="3.40.395.10">
    <property type="entry name" value="Adenoviral Proteinase, Chain A"/>
    <property type="match status" value="1"/>
</dbReference>
<gene>
    <name evidence="5" type="ORF">M407DRAFT_12850</name>
</gene>
<dbReference type="Proteomes" id="UP000054248">
    <property type="component" value="Unassembled WGS sequence"/>
</dbReference>
<keyword evidence="6" id="KW-1185">Reference proteome</keyword>
<dbReference type="EMBL" id="KN823582">
    <property type="protein sequence ID" value="KIO16374.1"/>
    <property type="molecule type" value="Genomic_DNA"/>
</dbReference>
<name>A0A0C3Q236_9AGAM</name>
<reference evidence="6" key="2">
    <citation type="submission" date="2015-01" db="EMBL/GenBank/DDBJ databases">
        <title>Evolutionary Origins and Diversification of the Mycorrhizal Mutualists.</title>
        <authorList>
            <consortium name="DOE Joint Genome Institute"/>
            <consortium name="Mycorrhizal Genomics Consortium"/>
            <person name="Kohler A."/>
            <person name="Kuo A."/>
            <person name="Nagy L.G."/>
            <person name="Floudas D."/>
            <person name="Copeland A."/>
            <person name="Barry K.W."/>
            <person name="Cichocki N."/>
            <person name="Veneault-Fourrey C."/>
            <person name="LaButti K."/>
            <person name="Lindquist E.A."/>
            <person name="Lipzen A."/>
            <person name="Lundell T."/>
            <person name="Morin E."/>
            <person name="Murat C."/>
            <person name="Riley R."/>
            <person name="Ohm R."/>
            <person name="Sun H."/>
            <person name="Tunlid A."/>
            <person name="Henrissat B."/>
            <person name="Grigoriev I.V."/>
            <person name="Hibbett D.S."/>
            <person name="Martin F."/>
        </authorList>
    </citation>
    <scope>NUCLEOTIDE SEQUENCE [LARGE SCALE GENOMIC DNA]</scope>
    <source>
        <strain evidence="6">MUT 4182</strain>
    </source>
</reference>
<feature type="domain" description="Ubiquitin-like protease family profile" evidence="4">
    <location>
        <begin position="346"/>
        <end position="565"/>
    </location>
</feature>
<keyword evidence="3" id="KW-0378">Hydrolase</keyword>
<organism evidence="5 6">
    <name type="scientific">Tulasnella calospora MUT 4182</name>
    <dbReference type="NCBI Taxonomy" id="1051891"/>
    <lineage>
        <taxon>Eukaryota</taxon>
        <taxon>Fungi</taxon>
        <taxon>Dikarya</taxon>
        <taxon>Basidiomycota</taxon>
        <taxon>Agaricomycotina</taxon>
        <taxon>Agaricomycetes</taxon>
        <taxon>Cantharellales</taxon>
        <taxon>Tulasnellaceae</taxon>
        <taxon>Tulasnella</taxon>
    </lineage>
</organism>
<evidence type="ECO:0000256" key="2">
    <source>
        <dbReference type="ARBA" id="ARBA00022670"/>
    </source>
</evidence>
<dbReference type="InterPro" id="IPR038765">
    <property type="entry name" value="Papain-like_cys_pep_sf"/>
</dbReference>
<dbReference type="GO" id="GO:0006508">
    <property type="term" value="P:proteolysis"/>
    <property type="evidence" value="ECO:0007669"/>
    <property type="project" value="UniProtKB-KW"/>
</dbReference>
<dbReference type="PROSITE" id="PS50600">
    <property type="entry name" value="ULP_PROTEASE"/>
    <property type="match status" value="1"/>
</dbReference>
<reference evidence="5 6" key="1">
    <citation type="submission" date="2014-04" db="EMBL/GenBank/DDBJ databases">
        <authorList>
            <consortium name="DOE Joint Genome Institute"/>
            <person name="Kuo A."/>
            <person name="Girlanda M."/>
            <person name="Perotto S."/>
            <person name="Kohler A."/>
            <person name="Nagy L.G."/>
            <person name="Floudas D."/>
            <person name="Copeland A."/>
            <person name="Barry K.W."/>
            <person name="Cichocki N."/>
            <person name="Veneault-Fourrey C."/>
            <person name="LaButti K."/>
            <person name="Lindquist E.A."/>
            <person name="Lipzen A."/>
            <person name="Lundell T."/>
            <person name="Morin E."/>
            <person name="Murat C."/>
            <person name="Sun H."/>
            <person name="Tunlid A."/>
            <person name="Henrissat B."/>
            <person name="Grigoriev I.V."/>
            <person name="Hibbett D.S."/>
            <person name="Martin F."/>
            <person name="Nordberg H.P."/>
            <person name="Cantor M.N."/>
            <person name="Hua S.X."/>
        </authorList>
    </citation>
    <scope>NUCLEOTIDE SEQUENCE [LARGE SCALE GENOMIC DNA]</scope>
    <source>
        <strain evidence="5 6">MUT 4182</strain>
    </source>
</reference>
<evidence type="ECO:0000313" key="6">
    <source>
        <dbReference type="Proteomes" id="UP000054248"/>
    </source>
</evidence>
<protein>
    <recommendedName>
        <fullName evidence="4">Ubiquitin-like protease family profile domain-containing protein</fullName>
    </recommendedName>
</protein>
<proteinExistence type="inferred from homology"/>
<sequence length="632" mass="70256">MGCASLLSCASGYAWTQHCIGGCAQGLHKRMHKWQPSPSAAQVDDTTLSQEDVYCKGMTPEPMNASLSPKLHKWVWMDPALHQGLCTERGVVISPQLSRGCAQALHKGMRKWQPSPSAAQVEHPTLSTCIMGCARKEMSTEPINASLSPKLRKWNICEGHVIDCQTSLAHQTKEQLKCCFTESDPLSHFTLGSSPALYTLPTPSGLHWHSVTCPTTDFTHLPPCQPFLWVLSPFMNTDNLMITKICWIGAGGGHRKEVVLHRVQKLESELAGLQKRKSTDDSAIEVLKSVMGRERVWAAAFYRKSAVLKPDDPSTTAAGNLLSSNQRLWQWEATPQELWQLGNHWIHRFGTERKVLLKATSETRKFPWLGGLLVRSEWRDALMQLLKYPGLNKDALLKECSRCYNPKRRGAKGAGARLAQNVTDSLPGFGKHLHAVSRLNTNSNQEPAAQKPTDVESAKERYVAFPMNASNSHWVLGILTHASDLLVEHNPNGPIRTSLLVLNSIHGYNPREFNARYMDFICLLSFKKPLRRGALSKVKVLKPEVLQQPNTSDCGIYPGHFLSVFLTDPDRYEGVCKGELDAGESLVEFWLGGRASQARDNLKALVERACIVRSAAHKFHSGQTPSDLGLEK</sequence>
<dbReference type="SUPFAM" id="SSF54001">
    <property type="entry name" value="Cysteine proteinases"/>
    <property type="match status" value="1"/>
</dbReference>
<dbReference type="GO" id="GO:0019783">
    <property type="term" value="F:ubiquitin-like protein peptidase activity"/>
    <property type="evidence" value="ECO:0007669"/>
    <property type="project" value="UniProtKB-ARBA"/>
</dbReference>
<dbReference type="AlphaFoldDB" id="A0A0C3Q236"/>
<evidence type="ECO:0000256" key="1">
    <source>
        <dbReference type="ARBA" id="ARBA00005234"/>
    </source>
</evidence>
<dbReference type="OrthoDB" id="3175031at2759"/>
<accession>A0A0C3Q236</accession>